<dbReference type="EMBL" id="BX548175">
    <property type="protein sequence ID" value="CAE21949.1"/>
    <property type="molecule type" value="Genomic_DNA"/>
</dbReference>
<dbReference type="Proteomes" id="UP000001423">
    <property type="component" value="Chromosome"/>
</dbReference>
<accession>Q7TUN8</accession>
<sequence>MMKPVILLAVVAFAAVLFVLNPRMAVDHGRPIYLVSCRVEWSVHWLGAFRKGGLLGLYPLDRAAQAVVSDTPIEYVSKDEQMAIAMTNVMKPCR</sequence>
<reference evidence="1 2" key="1">
    <citation type="journal article" date="2003" name="Nature">
        <title>Genome divergence in two Prochlorococcus ecotypes reflects oceanic niche differentiation.</title>
        <authorList>
            <person name="Rocap G."/>
            <person name="Larimer F.W."/>
            <person name="Lamerdin J.E."/>
            <person name="Malfatti S."/>
            <person name="Chain P."/>
            <person name="Ahlgren N.A."/>
            <person name="Arellano A."/>
            <person name="Coleman M."/>
            <person name="Hauser L."/>
            <person name="Hess W.R."/>
            <person name="Johnson Z.I."/>
            <person name="Land M.L."/>
            <person name="Lindell D."/>
            <person name="Post A.F."/>
            <person name="Regala W."/>
            <person name="Shah M."/>
            <person name="Shaw S.L."/>
            <person name="Steglich C."/>
            <person name="Sullivan M.B."/>
            <person name="Ting C.S."/>
            <person name="Tolonen A."/>
            <person name="Webb E.A."/>
            <person name="Zinser E.R."/>
            <person name="Chisholm S.W."/>
        </authorList>
    </citation>
    <scope>NUCLEOTIDE SEQUENCE [LARGE SCALE GENOMIC DNA]</scope>
    <source>
        <strain evidence="2">MIT 9313</strain>
    </source>
</reference>
<dbReference type="AlphaFoldDB" id="Q7TUN8"/>
<protein>
    <submittedName>
        <fullName evidence="1">Possible Methanol dehydrogenase beta subunit</fullName>
    </submittedName>
</protein>
<proteinExistence type="predicted"/>
<gene>
    <name evidence="1" type="ordered locus">PMT_1774</name>
</gene>
<dbReference type="eggNOG" id="ENOG50322AC">
    <property type="taxonomic scope" value="Bacteria"/>
</dbReference>
<dbReference type="HOGENOM" id="CLU_2397238_0_0_3"/>
<dbReference type="KEGG" id="pmt:PMT_1774"/>
<evidence type="ECO:0000313" key="1">
    <source>
        <dbReference type="EMBL" id="CAE21949.1"/>
    </source>
</evidence>
<name>Q7TUN8_PROMM</name>
<evidence type="ECO:0000313" key="2">
    <source>
        <dbReference type="Proteomes" id="UP000001423"/>
    </source>
</evidence>
<keyword evidence="2" id="KW-1185">Reference proteome</keyword>
<organism evidence="1 2">
    <name type="scientific">Prochlorococcus marinus (strain MIT 9313)</name>
    <dbReference type="NCBI Taxonomy" id="74547"/>
    <lineage>
        <taxon>Bacteria</taxon>
        <taxon>Bacillati</taxon>
        <taxon>Cyanobacteriota</taxon>
        <taxon>Cyanophyceae</taxon>
        <taxon>Synechococcales</taxon>
        <taxon>Prochlorococcaceae</taxon>
        <taxon>Prochlorococcus</taxon>
    </lineage>
</organism>